<evidence type="ECO:0000259" key="3">
    <source>
        <dbReference type="Pfam" id="PF22618"/>
    </source>
</evidence>
<protein>
    <recommendedName>
        <fullName evidence="3">Anti-sigma-K factor RskA N-terminal domain-containing protein</fullName>
    </recommendedName>
</protein>
<dbReference type="Pfam" id="PF22618">
    <property type="entry name" value="RskA_N"/>
    <property type="match status" value="1"/>
</dbReference>
<dbReference type="RefSeq" id="WP_196149851.1">
    <property type="nucleotide sequence ID" value="NZ_JADMLG010000005.1"/>
</dbReference>
<evidence type="ECO:0000313" key="5">
    <source>
        <dbReference type="Proteomes" id="UP000655751"/>
    </source>
</evidence>
<name>A0A931N0P8_9NOCA</name>
<dbReference type="Proteomes" id="UP000655751">
    <property type="component" value="Unassembled WGS sequence"/>
</dbReference>
<sequence length="82" mass="8669">MNEARIDLAHAVALGSIGDEDHHAVQELLDSEDPAMRAEFVAEVRRTGEALSALAQATATPPPTELRGRLLAAIAEQPQVAS</sequence>
<dbReference type="InterPro" id="IPR041916">
    <property type="entry name" value="Anti_sigma_zinc_sf"/>
</dbReference>
<comment type="caution">
    <text evidence="4">The sequence shown here is derived from an EMBL/GenBank/DDBJ whole genome shotgun (WGS) entry which is preliminary data.</text>
</comment>
<evidence type="ECO:0000313" key="4">
    <source>
        <dbReference type="EMBL" id="MBH0777515.1"/>
    </source>
</evidence>
<keyword evidence="5" id="KW-1185">Reference proteome</keyword>
<reference evidence="4" key="1">
    <citation type="submission" date="2020-11" db="EMBL/GenBank/DDBJ databases">
        <title>Nocardia NEAU-351.nov., a novel actinomycete isolated from the cow dung.</title>
        <authorList>
            <person name="Zhang X."/>
        </authorList>
    </citation>
    <scope>NUCLEOTIDE SEQUENCE</scope>
    <source>
        <strain evidence="4">NEAU-351</strain>
    </source>
</reference>
<accession>A0A931N0P8</accession>
<gene>
    <name evidence="4" type="ORF">IT779_14650</name>
</gene>
<proteinExistence type="predicted"/>
<dbReference type="AlphaFoldDB" id="A0A931N0P8"/>
<dbReference type="Gene3D" id="1.10.10.1320">
    <property type="entry name" value="Anti-sigma factor, zinc-finger domain"/>
    <property type="match status" value="1"/>
</dbReference>
<keyword evidence="2" id="KW-0804">Transcription</keyword>
<dbReference type="InterPro" id="IPR053877">
    <property type="entry name" value="RskA_N"/>
</dbReference>
<evidence type="ECO:0000256" key="2">
    <source>
        <dbReference type="ARBA" id="ARBA00023163"/>
    </source>
</evidence>
<dbReference type="EMBL" id="JADMLG010000005">
    <property type="protein sequence ID" value="MBH0777515.1"/>
    <property type="molecule type" value="Genomic_DNA"/>
</dbReference>
<organism evidence="4 5">
    <name type="scientific">Nocardia bovistercoris</name>
    <dbReference type="NCBI Taxonomy" id="2785916"/>
    <lineage>
        <taxon>Bacteria</taxon>
        <taxon>Bacillati</taxon>
        <taxon>Actinomycetota</taxon>
        <taxon>Actinomycetes</taxon>
        <taxon>Mycobacteriales</taxon>
        <taxon>Nocardiaceae</taxon>
        <taxon>Nocardia</taxon>
    </lineage>
</organism>
<feature type="domain" description="Anti-sigma-K factor RskA N-terminal" evidence="3">
    <location>
        <begin position="6"/>
        <end position="51"/>
    </location>
</feature>
<keyword evidence="1" id="KW-0805">Transcription regulation</keyword>
<evidence type="ECO:0000256" key="1">
    <source>
        <dbReference type="ARBA" id="ARBA00023015"/>
    </source>
</evidence>